<protein>
    <submittedName>
        <fullName evidence="1">HrpB1 family type III secretion system apparatus protein</fullName>
    </submittedName>
</protein>
<organism evidence="1 2">
    <name type="scientific">Burkholderia gladioli</name>
    <name type="common">Pseudomonas marginata</name>
    <name type="synonym">Phytomonas marginata</name>
    <dbReference type="NCBI Taxonomy" id="28095"/>
    <lineage>
        <taxon>Bacteria</taxon>
        <taxon>Pseudomonadati</taxon>
        <taxon>Pseudomonadota</taxon>
        <taxon>Betaproteobacteria</taxon>
        <taxon>Burkholderiales</taxon>
        <taxon>Burkholderiaceae</taxon>
        <taxon>Burkholderia</taxon>
    </lineage>
</organism>
<proteinExistence type="predicted"/>
<dbReference type="InterPro" id="IPR013394">
    <property type="entry name" value="T3SS_HrpB1/HrpK"/>
</dbReference>
<dbReference type="AlphaFoldDB" id="A0A0M2QLK6"/>
<dbReference type="SUPFAM" id="SSF48452">
    <property type="entry name" value="TPR-like"/>
    <property type="match status" value="1"/>
</dbReference>
<comment type="caution">
    <text evidence="1">The sequence shown here is derived from an EMBL/GenBank/DDBJ whole genome shotgun (WGS) entry which is preliminary data.</text>
</comment>
<evidence type="ECO:0000313" key="1">
    <source>
        <dbReference type="EMBL" id="PEH41392.1"/>
    </source>
</evidence>
<gene>
    <name evidence="1" type="ORF">CRM94_04005</name>
</gene>
<accession>A0A0M2QLK6</accession>
<sequence>MTKATPDYLNCRPEIVGGLIETASDALLQTFPKVSVDPYDIELMLDALRVLRPKVPEIQMLDGILHMVRNHWDDAILVLREVSESAPRFAYAKALLAFCLSTKGDGDWKLIANEVLENNPTRDTLALVKALHAREELVSAVNASRNGGAFVPPASIEELNEELASRGDKPDVPTAPVPPAAGLESLPFGVALRA</sequence>
<dbReference type="EMBL" id="PDDY01000001">
    <property type="protein sequence ID" value="PEH41392.1"/>
    <property type="molecule type" value="Genomic_DNA"/>
</dbReference>
<evidence type="ECO:0000313" key="2">
    <source>
        <dbReference type="Proteomes" id="UP000220629"/>
    </source>
</evidence>
<dbReference type="RefSeq" id="WP_025097505.1">
    <property type="nucleotide sequence ID" value="NZ_CADEPO010000029.1"/>
</dbReference>
<dbReference type="Pfam" id="PF09613">
    <property type="entry name" value="HrpB1_HrpK"/>
    <property type="match status" value="1"/>
</dbReference>
<reference evidence="2" key="1">
    <citation type="submission" date="2017-09" db="EMBL/GenBank/DDBJ databases">
        <title>FDA dAtabase for Regulatory Grade micrObial Sequences (FDA-ARGOS): Supporting development and validation of Infectious Disease Dx tests.</title>
        <authorList>
            <person name="Minogue T."/>
            <person name="Wolcott M."/>
            <person name="Wasieloski L."/>
            <person name="Aguilar W."/>
            <person name="Moore D."/>
            <person name="Tallon L."/>
            <person name="Sadzewicz L."/>
            <person name="Ott S."/>
            <person name="Zhao X."/>
            <person name="Nagaraj S."/>
            <person name="Vavikolanu K."/>
            <person name="Aluvathingal J."/>
            <person name="Nadendla S."/>
            <person name="Sichtig H."/>
        </authorList>
    </citation>
    <scope>NUCLEOTIDE SEQUENCE [LARGE SCALE GENOMIC DNA]</scope>
    <source>
        <strain evidence="2">FDAARGOS_390</strain>
    </source>
</reference>
<dbReference type="InterPro" id="IPR011990">
    <property type="entry name" value="TPR-like_helical_dom_sf"/>
</dbReference>
<dbReference type="Proteomes" id="UP000220629">
    <property type="component" value="Unassembled WGS sequence"/>
</dbReference>
<dbReference type="NCBIfam" id="TIGR02561">
    <property type="entry name" value="HrpB1_HrpK"/>
    <property type="match status" value="1"/>
</dbReference>
<name>A0A0M2QLK6_BURGA</name>